<proteinExistence type="predicted"/>
<evidence type="ECO:0000313" key="2">
    <source>
        <dbReference type="Proteomes" id="UP000202922"/>
    </source>
</evidence>
<sequence length="84" mass="9641">MAHSCRWPPSPDAAVAARFLDIRLTDKFDFGEGHERMTSNAKHLIKENLWTRVSVRPTRIPNVLDGVHSRGIVLRNSILRYDQC</sequence>
<accession>A0A238JMS2</accession>
<dbReference type="AlphaFoldDB" id="A0A238JMS2"/>
<protein>
    <submittedName>
        <fullName evidence="1">Uncharacterized protein</fullName>
    </submittedName>
</protein>
<gene>
    <name evidence="1" type="ORF">COL8621_00658</name>
</gene>
<name>A0A238JMS2_9RHOB</name>
<reference evidence="2" key="1">
    <citation type="submission" date="2017-05" db="EMBL/GenBank/DDBJ databases">
        <authorList>
            <person name="Rodrigo-Torres L."/>
            <person name="Arahal R. D."/>
            <person name="Lucena T."/>
        </authorList>
    </citation>
    <scope>NUCLEOTIDE SEQUENCE [LARGE SCALE GENOMIC DNA]</scope>
    <source>
        <strain evidence="2">CECT 8621</strain>
    </source>
</reference>
<organism evidence="1 2">
    <name type="scientific">Actibacterium lipolyticum</name>
    <dbReference type="NCBI Taxonomy" id="1524263"/>
    <lineage>
        <taxon>Bacteria</taxon>
        <taxon>Pseudomonadati</taxon>
        <taxon>Pseudomonadota</taxon>
        <taxon>Alphaproteobacteria</taxon>
        <taxon>Rhodobacterales</taxon>
        <taxon>Roseobacteraceae</taxon>
        <taxon>Actibacterium</taxon>
    </lineage>
</organism>
<dbReference type="EMBL" id="FXYE01000001">
    <property type="protein sequence ID" value="SMX31941.1"/>
    <property type="molecule type" value="Genomic_DNA"/>
</dbReference>
<evidence type="ECO:0000313" key="1">
    <source>
        <dbReference type="EMBL" id="SMX31941.1"/>
    </source>
</evidence>
<keyword evidence="2" id="KW-1185">Reference proteome</keyword>
<dbReference type="Proteomes" id="UP000202922">
    <property type="component" value="Unassembled WGS sequence"/>
</dbReference>